<dbReference type="EC" id="3.1.1.-" evidence="3"/>
<gene>
    <name evidence="5" type="ORF">K504DRAFT_307759</name>
</gene>
<evidence type="ECO:0000313" key="5">
    <source>
        <dbReference type="EMBL" id="KAF2708467.1"/>
    </source>
</evidence>
<keyword evidence="6" id="KW-1185">Reference proteome</keyword>
<keyword evidence="3" id="KW-0732">Signal</keyword>
<dbReference type="OrthoDB" id="408631at2759"/>
<dbReference type="PANTHER" id="PTHR11559">
    <property type="entry name" value="CARBOXYLESTERASE"/>
    <property type="match status" value="1"/>
</dbReference>
<protein>
    <recommendedName>
        <fullName evidence="3">Carboxylic ester hydrolase</fullName>
        <ecNumber evidence="3">3.1.1.-</ecNumber>
    </recommendedName>
</protein>
<evidence type="ECO:0000256" key="3">
    <source>
        <dbReference type="RuleBase" id="RU361235"/>
    </source>
</evidence>
<dbReference type="InterPro" id="IPR019826">
    <property type="entry name" value="Carboxylesterase_B_AS"/>
</dbReference>
<proteinExistence type="inferred from homology"/>
<feature type="signal peptide" evidence="3">
    <location>
        <begin position="1"/>
        <end position="18"/>
    </location>
</feature>
<evidence type="ECO:0000259" key="4">
    <source>
        <dbReference type="Pfam" id="PF00135"/>
    </source>
</evidence>
<dbReference type="InterPro" id="IPR050309">
    <property type="entry name" value="Type-B_Carboxylest/Lipase"/>
</dbReference>
<accession>A0A6G1K7X0</accession>
<dbReference type="InterPro" id="IPR002018">
    <property type="entry name" value="CarbesteraseB"/>
</dbReference>
<sequence>MLFLIILFLALCVQETFAVDLLVDLGYSQYLGVDQGDGVNRWAGMRFARSVSRLDGMRFAAPMDPIPVKGIVNASDFGPICIGSGTNLKFEFGDTQSEDCLFANVFAPANATTNSSLPVYVFVQGGGFNMNGNANYNGGDLINAADGQMVVVNFNYRVGPYGFMASKEISDDPDTSLNNGLKDQRQLLKWVKTHIREFGGNPDHVTLGGVSAGAASVVLQLTAHGGRDDKLFHAVAAESQAFPPIRNVTEMQWAFDALLKKTDCADLACLRNLDAVSFQTAVRTFKVPFPGGKNPPLYFWNPTLDFDFVKDYTYNEVKAGHFVKVPTIFGDTTNEGLGFTPSNINSLSKAEQFVKDQFPNIDNADDVRIRSVWHGSLDPRRDPQWRNIASDVYGHIRYICPGLNLSHTYAEISNGTSVPTWNYRWNVGKALHVAEVGSIWHNSGASAASAFVQNYFISFIRSYDPNKYSTNFTSPSGETISSPKWLTFSDGVGRRMLLSNDNQVGMEQVSQLERNRCNAITDMGLQLEQVPSTGSRVSSTWPSAYLTYLVLGLFLLQYICP</sequence>
<dbReference type="SUPFAM" id="SSF53474">
    <property type="entry name" value="alpha/beta-Hydrolases"/>
    <property type="match status" value="1"/>
</dbReference>
<dbReference type="InterPro" id="IPR029058">
    <property type="entry name" value="AB_hydrolase_fold"/>
</dbReference>
<evidence type="ECO:0000256" key="2">
    <source>
        <dbReference type="ARBA" id="ARBA00022801"/>
    </source>
</evidence>
<reference evidence="5" key="1">
    <citation type="journal article" date="2020" name="Stud. Mycol.">
        <title>101 Dothideomycetes genomes: a test case for predicting lifestyles and emergence of pathogens.</title>
        <authorList>
            <person name="Haridas S."/>
            <person name="Albert R."/>
            <person name="Binder M."/>
            <person name="Bloem J."/>
            <person name="Labutti K."/>
            <person name="Salamov A."/>
            <person name="Andreopoulos B."/>
            <person name="Baker S."/>
            <person name="Barry K."/>
            <person name="Bills G."/>
            <person name="Bluhm B."/>
            <person name="Cannon C."/>
            <person name="Castanera R."/>
            <person name="Culley D."/>
            <person name="Daum C."/>
            <person name="Ezra D."/>
            <person name="Gonzalez J."/>
            <person name="Henrissat B."/>
            <person name="Kuo A."/>
            <person name="Liang C."/>
            <person name="Lipzen A."/>
            <person name="Lutzoni F."/>
            <person name="Magnuson J."/>
            <person name="Mondo S."/>
            <person name="Nolan M."/>
            <person name="Ohm R."/>
            <person name="Pangilinan J."/>
            <person name="Park H.-J."/>
            <person name="Ramirez L."/>
            <person name="Alfaro M."/>
            <person name="Sun H."/>
            <person name="Tritt A."/>
            <person name="Yoshinaga Y."/>
            <person name="Zwiers L.-H."/>
            <person name="Turgeon B."/>
            <person name="Goodwin S."/>
            <person name="Spatafora J."/>
            <person name="Crous P."/>
            <person name="Grigoriev I."/>
        </authorList>
    </citation>
    <scope>NUCLEOTIDE SEQUENCE</scope>
    <source>
        <strain evidence="5">CBS 279.74</strain>
    </source>
</reference>
<dbReference type="PROSITE" id="PS00122">
    <property type="entry name" value="CARBOXYLESTERASE_B_1"/>
    <property type="match status" value="1"/>
</dbReference>
<keyword evidence="2 3" id="KW-0378">Hydrolase</keyword>
<feature type="domain" description="Carboxylesterase type B" evidence="4">
    <location>
        <begin position="32"/>
        <end position="507"/>
    </location>
</feature>
<name>A0A6G1K7X0_9PLEO</name>
<dbReference type="AlphaFoldDB" id="A0A6G1K7X0"/>
<evidence type="ECO:0000313" key="6">
    <source>
        <dbReference type="Proteomes" id="UP000799428"/>
    </source>
</evidence>
<evidence type="ECO:0000256" key="1">
    <source>
        <dbReference type="ARBA" id="ARBA00005964"/>
    </source>
</evidence>
<comment type="similarity">
    <text evidence="1 3">Belongs to the type-B carboxylesterase/lipase family.</text>
</comment>
<feature type="chain" id="PRO_5026376317" description="Carboxylic ester hydrolase" evidence="3">
    <location>
        <begin position="19"/>
        <end position="561"/>
    </location>
</feature>
<dbReference type="Pfam" id="PF00135">
    <property type="entry name" value="COesterase"/>
    <property type="match status" value="1"/>
</dbReference>
<dbReference type="Gene3D" id="3.40.50.1820">
    <property type="entry name" value="alpha/beta hydrolase"/>
    <property type="match status" value="1"/>
</dbReference>
<organism evidence="5 6">
    <name type="scientific">Pleomassaria siparia CBS 279.74</name>
    <dbReference type="NCBI Taxonomy" id="1314801"/>
    <lineage>
        <taxon>Eukaryota</taxon>
        <taxon>Fungi</taxon>
        <taxon>Dikarya</taxon>
        <taxon>Ascomycota</taxon>
        <taxon>Pezizomycotina</taxon>
        <taxon>Dothideomycetes</taxon>
        <taxon>Pleosporomycetidae</taxon>
        <taxon>Pleosporales</taxon>
        <taxon>Pleomassariaceae</taxon>
        <taxon>Pleomassaria</taxon>
    </lineage>
</organism>
<dbReference type="Proteomes" id="UP000799428">
    <property type="component" value="Unassembled WGS sequence"/>
</dbReference>
<dbReference type="EMBL" id="MU005772">
    <property type="protein sequence ID" value="KAF2708467.1"/>
    <property type="molecule type" value="Genomic_DNA"/>
</dbReference>
<dbReference type="GO" id="GO:0016787">
    <property type="term" value="F:hydrolase activity"/>
    <property type="evidence" value="ECO:0007669"/>
    <property type="project" value="UniProtKB-KW"/>
</dbReference>